<evidence type="ECO:0000313" key="5">
    <source>
        <dbReference type="Proteomes" id="UP000708208"/>
    </source>
</evidence>
<dbReference type="GO" id="GO:0008017">
    <property type="term" value="F:microtubule binding"/>
    <property type="evidence" value="ECO:0007669"/>
    <property type="project" value="TreeGrafter"/>
</dbReference>
<dbReference type="GO" id="GO:0005739">
    <property type="term" value="C:mitochondrion"/>
    <property type="evidence" value="ECO:0007669"/>
    <property type="project" value="TreeGrafter"/>
</dbReference>
<dbReference type="GO" id="GO:0048312">
    <property type="term" value="P:intracellular distribution of mitochondria"/>
    <property type="evidence" value="ECO:0007669"/>
    <property type="project" value="TreeGrafter"/>
</dbReference>
<dbReference type="GO" id="GO:0016559">
    <property type="term" value="P:peroxisome fission"/>
    <property type="evidence" value="ECO:0007669"/>
    <property type="project" value="TreeGrafter"/>
</dbReference>
<protein>
    <recommendedName>
        <fullName evidence="3">Dynamin GTPase domain-containing protein</fullName>
    </recommendedName>
</protein>
<reference evidence="4" key="1">
    <citation type="submission" date="2021-06" db="EMBL/GenBank/DDBJ databases">
        <authorList>
            <person name="Hodson N. C."/>
            <person name="Mongue J. A."/>
            <person name="Jaron S. K."/>
        </authorList>
    </citation>
    <scope>NUCLEOTIDE SEQUENCE</scope>
</reference>
<feature type="domain" description="Dynamin GTPase" evidence="3">
    <location>
        <begin position="1"/>
        <end position="148"/>
    </location>
</feature>
<dbReference type="AlphaFoldDB" id="A0A8J2P0E1"/>
<keyword evidence="5" id="KW-1185">Reference proteome</keyword>
<dbReference type="Proteomes" id="UP000708208">
    <property type="component" value="Unassembled WGS sequence"/>
</dbReference>
<sequence length="239" mass="27209">VAERVQFWRALSDVHAYPVESILSHDAPLYFKWFRWIQRMKRINTNLMNLEPQNVVDLPGIVRIPVKGQPLDIKTQVQDLLTLYISNPNSIILATVDPHGDRTIAVLTKLDLMDRGTDAANVLTGKTLRLKLGIIGVVNRSYDDIKKNVTIEKSIKNEAIYLLENYPTIAAVNGIPFLKSRLQKLLMEHIKKCLPPLQTRMTNMQLQAQNELEDLGSEEPSKNKSATMLNRSKINCRKV</sequence>
<dbReference type="InterPro" id="IPR000375">
    <property type="entry name" value="Dynamin_stalk"/>
</dbReference>
<name>A0A8J2P0E1_9HEXA</name>
<dbReference type="InterPro" id="IPR022812">
    <property type="entry name" value="Dynamin"/>
</dbReference>
<dbReference type="GO" id="GO:0005525">
    <property type="term" value="F:GTP binding"/>
    <property type="evidence" value="ECO:0007669"/>
    <property type="project" value="InterPro"/>
</dbReference>
<dbReference type="PANTHER" id="PTHR11566:SF21">
    <property type="entry name" value="DYNAMIN RELATED PROTEIN 1, ISOFORM A"/>
    <property type="match status" value="1"/>
</dbReference>
<organism evidence="4 5">
    <name type="scientific">Allacma fusca</name>
    <dbReference type="NCBI Taxonomy" id="39272"/>
    <lineage>
        <taxon>Eukaryota</taxon>
        <taxon>Metazoa</taxon>
        <taxon>Ecdysozoa</taxon>
        <taxon>Arthropoda</taxon>
        <taxon>Hexapoda</taxon>
        <taxon>Collembola</taxon>
        <taxon>Symphypleona</taxon>
        <taxon>Sminthuridae</taxon>
        <taxon>Allacma</taxon>
    </lineage>
</organism>
<evidence type="ECO:0000256" key="2">
    <source>
        <dbReference type="ARBA" id="ARBA00023134"/>
    </source>
</evidence>
<evidence type="ECO:0000313" key="4">
    <source>
        <dbReference type="EMBL" id="CAG7726124.1"/>
    </source>
</evidence>
<proteinExistence type="predicted"/>
<dbReference type="GO" id="GO:0006897">
    <property type="term" value="P:endocytosis"/>
    <property type="evidence" value="ECO:0007669"/>
    <property type="project" value="TreeGrafter"/>
</dbReference>
<dbReference type="PANTHER" id="PTHR11566">
    <property type="entry name" value="DYNAMIN"/>
    <property type="match status" value="1"/>
</dbReference>
<dbReference type="SMART" id="SM00053">
    <property type="entry name" value="DYNc"/>
    <property type="match status" value="1"/>
</dbReference>
<accession>A0A8J2P0E1</accession>
<keyword evidence="2" id="KW-0342">GTP-binding</keyword>
<keyword evidence="1" id="KW-0547">Nucleotide-binding</keyword>
<gene>
    <name evidence="4" type="ORF">AFUS01_LOCUS15051</name>
</gene>
<evidence type="ECO:0000256" key="1">
    <source>
        <dbReference type="ARBA" id="ARBA00022741"/>
    </source>
</evidence>
<dbReference type="Pfam" id="PF01031">
    <property type="entry name" value="Dynamin_M"/>
    <property type="match status" value="1"/>
</dbReference>
<dbReference type="EMBL" id="CAJVCH010131094">
    <property type="protein sequence ID" value="CAG7726124.1"/>
    <property type="molecule type" value="Genomic_DNA"/>
</dbReference>
<dbReference type="GO" id="GO:0016020">
    <property type="term" value="C:membrane"/>
    <property type="evidence" value="ECO:0007669"/>
    <property type="project" value="TreeGrafter"/>
</dbReference>
<dbReference type="InterPro" id="IPR001401">
    <property type="entry name" value="Dynamin_GTPase"/>
</dbReference>
<dbReference type="GO" id="GO:0000266">
    <property type="term" value="P:mitochondrial fission"/>
    <property type="evidence" value="ECO:0007669"/>
    <property type="project" value="TreeGrafter"/>
</dbReference>
<dbReference type="GO" id="GO:0003924">
    <property type="term" value="F:GTPase activity"/>
    <property type="evidence" value="ECO:0007669"/>
    <property type="project" value="InterPro"/>
</dbReference>
<comment type="caution">
    <text evidence="4">The sequence shown here is derived from an EMBL/GenBank/DDBJ whole genome shotgun (WGS) entry which is preliminary data.</text>
</comment>
<evidence type="ECO:0000259" key="3">
    <source>
        <dbReference type="SMART" id="SM00053"/>
    </source>
</evidence>
<dbReference type="GO" id="GO:0005874">
    <property type="term" value="C:microtubule"/>
    <property type="evidence" value="ECO:0007669"/>
    <property type="project" value="TreeGrafter"/>
</dbReference>
<feature type="non-terminal residue" evidence="4">
    <location>
        <position position="1"/>
    </location>
</feature>
<dbReference type="OrthoDB" id="5061070at2759"/>